<evidence type="ECO:0000313" key="1">
    <source>
        <dbReference type="EMBL" id="KYF56049.1"/>
    </source>
</evidence>
<comment type="caution">
    <text evidence="1">The sequence shown here is derived from an EMBL/GenBank/DDBJ whole genome shotgun (WGS) entry which is preliminary data.</text>
</comment>
<reference evidence="1 2" key="1">
    <citation type="submission" date="2014-02" db="EMBL/GenBank/DDBJ databases">
        <title>The small core and large imbalanced accessory genome model reveals a collaborative survival strategy of Sorangium cellulosum strains in nature.</title>
        <authorList>
            <person name="Han K."/>
            <person name="Peng R."/>
            <person name="Blom J."/>
            <person name="Li Y.-Z."/>
        </authorList>
    </citation>
    <scope>NUCLEOTIDE SEQUENCE [LARGE SCALE GENOMIC DNA]</scope>
    <source>
        <strain evidence="1 2">So0157-25</strain>
    </source>
</reference>
<accession>A0A150PK04</accession>
<name>A0A150PK04_SORCE</name>
<gene>
    <name evidence="1" type="ORF">BE08_18485</name>
</gene>
<proteinExistence type="predicted"/>
<dbReference type="AlphaFoldDB" id="A0A150PK04"/>
<dbReference type="Proteomes" id="UP000075420">
    <property type="component" value="Unassembled WGS sequence"/>
</dbReference>
<protein>
    <submittedName>
        <fullName evidence="1">Uncharacterized protein</fullName>
    </submittedName>
</protein>
<dbReference type="EMBL" id="JELY01001361">
    <property type="protein sequence ID" value="KYF56049.1"/>
    <property type="molecule type" value="Genomic_DNA"/>
</dbReference>
<evidence type="ECO:0000313" key="2">
    <source>
        <dbReference type="Proteomes" id="UP000075420"/>
    </source>
</evidence>
<sequence length="161" mass="18356">MHRLAPAPREHALVDPRRDLPAHEIRELYPLLLVELEARLAQHLVLEVRWIPDRELRELLDHRPAEAALAARPPAQEIRCPELLDVLGQKGMIVRLERRLAEHMKERDGTGAAPVRAHQGVDFRLSHGATSSSRAVRARGPPRVYRRLACARPVMTRRSVE</sequence>
<organism evidence="1 2">
    <name type="scientific">Sorangium cellulosum</name>
    <name type="common">Polyangium cellulosum</name>
    <dbReference type="NCBI Taxonomy" id="56"/>
    <lineage>
        <taxon>Bacteria</taxon>
        <taxon>Pseudomonadati</taxon>
        <taxon>Myxococcota</taxon>
        <taxon>Polyangia</taxon>
        <taxon>Polyangiales</taxon>
        <taxon>Polyangiaceae</taxon>
        <taxon>Sorangium</taxon>
    </lineage>
</organism>